<keyword evidence="8" id="KW-1185">Reference proteome</keyword>
<dbReference type="EMBL" id="MSZS01000006">
    <property type="protein sequence ID" value="PKX91842.1"/>
    <property type="molecule type" value="Genomic_DNA"/>
</dbReference>
<accession>A0A2I1C2J7</accession>
<dbReference type="OrthoDB" id="269227at2759"/>
<comment type="caution">
    <text evidence="7">The sequence shown here is derived from an EMBL/GenBank/DDBJ whole genome shotgun (WGS) entry which is preliminary data.</text>
</comment>
<evidence type="ECO:0000256" key="4">
    <source>
        <dbReference type="PIRSR" id="PIRSR000137-2"/>
    </source>
</evidence>
<dbReference type="InterPro" id="IPR007867">
    <property type="entry name" value="GMC_OxRtase_C"/>
</dbReference>
<reference evidence="8" key="1">
    <citation type="journal article" date="2018" name="Proc. Natl. Acad. Sci. U.S.A.">
        <title>Linking secondary metabolites to gene clusters through genome sequencing of six diverse Aspergillus species.</title>
        <authorList>
            <person name="Kaerboelling I."/>
            <person name="Vesth T.C."/>
            <person name="Frisvad J.C."/>
            <person name="Nybo J.L."/>
            <person name="Theobald S."/>
            <person name="Kuo A."/>
            <person name="Bowyer P."/>
            <person name="Matsuda Y."/>
            <person name="Mondo S."/>
            <person name="Lyhne E.K."/>
            <person name="Kogle M.E."/>
            <person name="Clum A."/>
            <person name="Lipzen A."/>
            <person name="Salamov A."/>
            <person name="Ngan C.Y."/>
            <person name="Daum C."/>
            <person name="Chiniquy J."/>
            <person name="Barry K."/>
            <person name="LaButti K."/>
            <person name="Haridas S."/>
            <person name="Simmons B.A."/>
            <person name="Magnuson J.K."/>
            <person name="Mortensen U.H."/>
            <person name="Larsen T.O."/>
            <person name="Grigoriev I.V."/>
            <person name="Baker S.E."/>
            <person name="Andersen M.R."/>
        </authorList>
    </citation>
    <scope>NUCLEOTIDE SEQUENCE [LARGE SCALE GENOMIC DNA]</scope>
    <source>
        <strain evidence="8">IBT 16806</strain>
    </source>
</reference>
<evidence type="ECO:0000256" key="1">
    <source>
        <dbReference type="ARBA" id="ARBA00010790"/>
    </source>
</evidence>
<protein>
    <submittedName>
        <fullName evidence="7">Putative GMC oxidoreductase</fullName>
    </submittedName>
</protein>
<dbReference type="GO" id="GO:0044550">
    <property type="term" value="P:secondary metabolite biosynthetic process"/>
    <property type="evidence" value="ECO:0007669"/>
    <property type="project" value="TreeGrafter"/>
</dbReference>
<feature type="binding site" evidence="4">
    <location>
        <begin position="610"/>
        <end position="611"/>
    </location>
    <ligand>
        <name>FAD</name>
        <dbReference type="ChEBI" id="CHEBI:57692"/>
    </ligand>
</feature>
<dbReference type="SUPFAM" id="SSF54373">
    <property type="entry name" value="FAD-linked reductases, C-terminal domain"/>
    <property type="match status" value="1"/>
</dbReference>
<dbReference type="OMA" id="HGCSWWH"/>
<keyword evidence="5" id="KW-0732">Signal</keyword>
<feature type="chain" id="PRO_5014182309" evidence="5">
    <location>
        <begin position="20"/>
        <end position="629"/>
    </location>
</feature>
<dbReference type="Pfam" id="PF05199">
    <property type="entry name" value="GMC_oxred_C"/>
    <property type="match status" value="1"/>
</dbReference>
<dbReference type="GO" id="GO:0050660">
    <property type="term" value="F:flavin adenine dinucleotide binding"/>
    <property type="evidence" value="ECO:0007669"/>
    <property type="project" value="InterPro"/>
</dbReference>
<dbReference type="GeneID" id="36538173"/>
<keyword evidence="4" id="KW-0285">Flavoprotein</keyword>
<evidence type="ECO:0000256" key="2">
    <source>
        <dbReference type="ARBA" id="ARBA00023180"/>
    </source>
</evidence>
<dbReference type="PROSITE" id="PS00624">
    <property type="entry name" value="GMC_OXRED_2"/>
    <property type="match status" value="1"/>
</dbReference>
<name>A0A2I1C2J7_ASPN1</name>
<organism evidence="7 8">
    <name type="scientific">Aspergillus novofumigatus (strain IBT 16806)</name>
    <dbReference type="NCBI Taxonomy" id="1392255"/>
    <lineage>
        <taxon>Eukaryota</taxon>
        <taxon>Fungi</taxon>
        <taxon>Dikarya</taxon>
        <taxon>Ascomycota</taxon>
        <taxon>Pezizomycotina</taxon>
        <taxon>Eurotiomycetes</taxon>
        <taxon>Eurotiomycetidae</taxon>
        <taxon>Eurotiales</taxon>
        <taxon>Aspergillaceae</taxon>
        <taxon>Aspergillus</taxon>
        <taxon>Aspergillus subgen. Fumigati</taxon>
    </lineage>
</organism>
<evidence type="ECO:0000313" key="7">
    <source>
        <dbReference type="EMBL" id="PKX91842.1"/>
    </source>
</evidence>
<evidence type="ECO:0000259" key="6">
    <source>
        <dbReference type="PROSITE" id="PS00624"/>
    </source>
</evidence>
<keyword evidence="2" id="KW-0325">Glycoprotein</keyword>
<comment type="similarity">
    <text evidence="1">Belongs to the GMC oxidoreductase family.</text>
</comment>
<feature type="active site" description="Proton acceptor" evidence="3">
    <location>
        <position position="609"/>
    </location>
</feature>
<feature type="signal peptide" evidence="5">
    <location>
        <begin position="1"/>
        <end position="19"/>
    </location>
</feature>
<feature type="binding site" evidence="4">
    <location>
        <begin position="142"/>
        <end position="145"/>
    </location>
    <ligand>
        <name>FAD</name>
        <dbReference type="ChEBI" id="CHEBI:57692"/>
    </ligand>
</feature>
<dbReference type="Gene3D" id="3.30.560.10">
    <property type="entry name" value="Glucose Oxidase, domain 3"/>
    <property type="match status" value="1"/>
</dbReference>
<dbReference type="RefSeq" id="XP_024680437.1">
    <property type="nucleotide sequence ID" value="XM_024830836.1"/>
</dbReference>
<comment type="cofactor">
    <cofactor evidence="4">
        <name>FAD</name>
        <dbReference type="ChEBI" id="CHEBI:57692"/>
    </cofactor>
</comment>
<dbReference type="Pfam" id="PF00732">
    <property type="entry name" value="GMC_oxred_N"/>
    <property type="match status" value="1"/>
</dbReference>
<keyword evidence="4" id="KW-0274">FAD</keyword>
<dbReference type="InterPro" id="IPR036188">
    <property type="entry name" value="FAD/NAD-bd_sf"/>
</dbReference>
<evidence type="ECO:0000256" key="5">
    <source>
        <dbReference type="SAM" id="SignalP"/>
    </source>
</evidence>
<dbReference type="SUPFAM" id="SSF51905">
    <property type="entry name" value="FAD/NAD(P)-binding domain"/>
    <property type="match status" value="1"/>
</dbReference>
<feature type="active site" description="Proton donor" evidence="3">
    <location>
        <position position="565"/>
    </location>
</feature>
<evidence type="ECO:0000256" key="3">
    <source>
        <dbReference type="PIRSR" id="PIRSR000137-1"/>
    </source>
</evidence>
<dbReference type="GO" id="GO:0016614">
    <property type="term" value="F:oxidoreductase activity, acting on CH-OH group of donors"/>
    <property type="evidence" value="ECO:0007669"/>
    <property type="project" value="InterPro"/>
</dbReference>
<dbReference type="PANTHER" id="PTHR11552:SF138">
    <property type="entry name" value="DEHYDROGENASE PKFF-RELATED"/>
    <property type="match status" value="1"/>
</dbReference>
<proteinExistence type="inferred from homology"/>
<dbReference type="PIRSF" id="PIRSF000137">
    <property type="entry name" value="Alcohol_oxidase"/>
    <property type="match status" value="1"/>
</dbReference>
<dbReference type="InterPro" id="IPR012132">
    <property type="entry name" value="GMC_OxRdtase"/>
</dbReference>
<sequence>MRAFYLLFVGLVAAADIHSKPNLLSYGQEGPLLGTFFGTPGADAAFDYVVVGGGNAGLTVASRLAQNRSVSVAVIEAGSFYEIDNGNKSIVPGYAPYFAGTDPEDYQPLIDWGFVTTPQPGAGNRTAHYARGKTLGGSSARNFMVYHRPTADTMQRWADEVGDESYTFDKMLPYFKKSCHYTPPDQSLYVNSTNTQTPDAFDPSGGPLQVSFGHSVDAFGTWAQRAFTAVGLEELDGLNSGRLLGAAYVTSTIHPKNAQRSSSEASFLQDAIAKGSPPTLYLNAMAQRILFDENKVATGVQVSTAGTFGTPPVNYTLNARKEVIVSAGAFQSPQLLMVSGVGSCNEISKFGIHCIHDLPGVGQNLQDHAFFSSAHRVNVITASAPANDPALAARQVEQYLTNATGPLSIFGAGYYGFEKLPEPYRSQLSEASIQALSSVPSDWPEIEWLPLNSWTGDGSNFITGDPRDGHNYATIATALAAPFSRGSVTLADASMNTPPVIDPQWLVDPTDADLAVQSFKRQRQVWEVLVRMGVADAHEAYPGEHVQTDSQIREYLAKSIIPVFHVAGSCKMGREDDPLAVLDNTARVFGVQNLRVVDTSSFPFITPGHPQAVVYALAEKIADDILAGR</sequence>
<dbReference type="VEuPathDB" id="FungiDB:P174DRAFT_492649"/>
<dbReference type="Gene3D" id="3.50.50.60">
    <property type="entry name" value="FAD/NAD(P)-binding domain"/>
    <property type="match status" value="1"/>
</dbReference>
<dbReference type="PANTHER" id="PTHR11552">
    <property type="entry name" value="GLUCOSE-METHANOL-CHOLINE GMC OXIDOREDUCTASE"/>
    <property type="match status" value="1"/>
</dbReference>
<feature type="domain" description="Glucose-methanol-choline oxidoreductase N-terminal" evidence="6">
    <location>
        <begin position="328"/>
        <end position="342"/>
    </location>
</feature>
<dbReference type="STRING" id="1392255.A0A2I1C2J7"/>
<evidence type="ECO:0000313" key="8">
    <source>
        <dbReference type="Proteomes" id="UP000234474"/>
    </source>
</evidence>
<dbReference type="InterPro" id="IPR000172">
    <property type="entry name" value="GMC_OxRdtase_N"/>
</dbReference>
<dbReference type="AlphaFoldDB" id="A0A2I1C2J7"/>
<dbReference type="Proteomes" id="UP000234474">
    <property type="component" value="Unassembled WGS sequence"/>
</dbReference>
<gene>
    <name evidence="7" type="ORF">P174DRAFT_492649</name>
</gene>